<protein>
    <submittedName>
        <fullName evidence="3">LexA family transcriptional regulator</fullName>
    </submittedName>
</protein>
<dbReference type="GO" id="GO:0003700">
    <property type="term" value="F:DNA-binding transcription factor activity"/>
    <property type="evidence" value="ECO:0007669"/>
    <property type="project" value="TreeGrafter"/>
</dbReference>
<dbReference type="InterPro" id="IPR050807">
    <property type="entry name" value="TransReg_Diox_bact_type"/>
</dbReference>
<organism evidence="3 4">
    <name type="scientific">Neisseria subflava</name>
    <dbReference type="NCBI Taxonomy" id="28449"/>
    <lineage>
        <taxon>Bacteria</taxon>
        <taxon>Pseudomonadati</taxon>
        <taxon>Pseudomonadota</taxon>
        <taxon>Betaproteobacteria</taxon>
        <taxon>Neisseriales</taxon>
        <taxon>Neisseriaceae</taxon>
        <taxon>Neisseria</taxon>
    </lineage>
</organism>
<dbReference type="PROSITE" id="PS50943">
    <property type="entry name" value="HTH_CROC1"/>
    <property type="match status" value="1"/>
</dbReference>
<evidence type="ECO:0000313" key="4">
    <source>
        <dbReference type="Proteomes" id="UP001057296"/>
    </source>
</evidence>
<dbReference type="Proteomes" id="UP001057296">
    <property type="component" value="Chromosome"/>
</dbReference>
<dbReference type="CDD" id="cd00093">
    <property type="entry name" value="HTH_XRE"/>
    <property type="match status" value="1"/>
</dbReference>
<sequence length="210" mass="24021">MDIGQNIRARRKELKMTLEQLALEIGSDTGNLSRIERGQQSLTTEKISVIAKALNCSPVDLMSSHIAKDISLPSGYHRIPLLNKQQILDWDRIQSHVEFLEIEEWLITEAIISAQSFSFEINDLSMSPDFQIGDKIILDPTLQAEAGDFVLATSNGQDIFFRKYRARGIVDGKKVFELYPLNEDFEIFHSSHSDLKTLGVMVEHRKYRRK</sequence>
<dbReference type="Gene3D" id="2.10.109.10">
    <property type="entry name" value="Umud Fragment, subunit A"/>
    <property type="match status" value="1"/>
</dbReference>
<dbReference type="InterPro" id="IPR001387">
    <property type="entry name" value="Cro/C1-type_HTH"/>
</dbReference>
<dbReference type="PANTHER" id="PTHR46797">
    <property type="entry name" value="HTH-TYPE TRANSCRIPTIONAL REGULATOR"/>
    <property type="match status" value="1"/>
</dbReference>
<dbReference type="InterPro" id="IPR010982">
    <property type="entry name" value="Lambda_DNA-bd_dom_sf"/>
</dbReference>
<name>A0A9X9N133_NEISU</name>
<dbReference type="InterPro" id="IPR036286">
    <property type="entry name" value="LexA/Signal_pep-like_sf"/>
</dbReference>
<dbReference type="RefSeq" id="WP_254324147.1">
    <property type="nucleotide sequence ID" value="NZ_CP073115.1"/>
</dbReference>
<gene>
    <name evidence="3" type="ORF">KCG54_10630</name>
</gene>
<dbReference type="Gene3D" id="1.10.260.40">
    <property type="entry name" value="lambda repressor-like DNA-binding domains"/>
    <property type="match status" value="1"/>
</dbReference>
<evidence type="ECO:0000256" key="1">
    <source>
        <dbReference type="ARBA" id="ARBA00023125"/>
    </source>
</evidence>
<dbReference type="GO" id="GO:0005829">
    <property type="term" value="C:cytosol"/>
    <property type="evidence" value="ECO:0007669"/>
    <property type="project" value="TreeGrafter"/>
</dbReference>
<dbReference type="GO" id="GO:0003677">
    <property type="term" value="F:DNA binding"/>
    <property type="evidence" value="ECO:0007669"/>
    <property type="project" value="UniProtKB-KW"/>
</dbReference>
<dbReference type="SMART" id="SM00530">
    <property type="entry name" value="HTH_XRE"/>
    <property type="match status" value="1"/>
</dbReference>
<dbReference type="Pfam" id="PF01381">
    <property type="entry name" value="HTH_3"/>
    <property type="match status" value="1"/>
</dbReference>
<dbReference type="InterPro" id="IPR039418">
    <property type="entry name" value="LexA-like"/>
</dbReference>
<accession>A0A9X9N133</accession>
<dbReference type="SUPFAM" id="SSF47413">
    <property type="entry name" value="lambda repressor-like DNA-binding domains"/>
    <property type="match status" value="1"/>
</dbReference>
<keyword evidence="1" id="KW-0238">DNA-binding</keyword>
<dbReference type="SUPFAM" id="SSF51306">
    <property type="entry name" value="LexA/Signal peptidase"/>
    <property type="match status" value="1"/>
</dbReference>
<evidence type="ECO:0000259" key="2">
    <source>
        <dbReference type="PROSITE" id="PS50943"/>
    </source>
</evidence>
<dbReference type="PANTHER" id="PTHR46797:SF1">
    <property type="entry name" value="METHYLPHOSPHONATE SYNTHASE"/>
    <property type="match status" value="1"/>
</dbReference>
<dbReference type="EMBL" id="CP073115">
    <property type="protein sequence ID" value="UTG69604.1"/>
    <property type="molecule type" value="Genomic_DNA"/>
</dbReference>
<reference evidence="3" key="1">
    <citation type="submission" date="2021-04" db="EMBL/GenBank/DDBJ databases">
        <title>Characterizing Neisseria spp. as novel respiratory pathobionts in bronchiectasis.</title>
        <authorList>
            <person name="Li L."/>
            <person name="Mac Aogain M."/>
            <person name="Xu T."/>
            <person name="Jaggi T.K."/>
            <person name="Chan L.Y."/>
            <person name="Keir H.R."/>
            <person name="Dicker A.J."/>
            <person name="Qu J."/>
            <person name="Liu Y."/>
            <person name="Chen H.S."/>
            <person name="Koh M.S."/>
            <person name="Ong T.H."/>
            <person name="Lim A.Y.H."/>
            <person name="Abisheganaden J."/>
            <person name="Low T.B."/>
            <person name="Oliver B.G."/>
            <person name="Tan N.S."/>
            <person name="Fang M."/>
            <person name="Chalmers J.D."/>
            <person name="Chotirmall S.H."/>
        </authorList>
    </citation>
    <scope>NUCLEOTIDE SEQUENCE</scope>
    <source>
        <strain evidence="3">TT0077</strain>
    </source>
</reference>
<dbReference type="InterPro" id="IPR015927">
    <property type="entry name" value="Peptidase_S24_S26A/B/C"/>
</dbReference>
<dbReference type="Pfam" id="PF00717">
    <property type="entry name" value="Peptidase_S24"/>
    <property type="match status" value="1"/>
</dbReference>
<dbReference type="AlphaFoldDB" id="A0A9X9N133"/>
<proteinExistence type="predicted"/>
<feature type="domain" description="HTH cro/C1-type" evidence="2">
    <location>
        <begin position="7"/>
        <end position="61"/>
    </location>
</feature>
<evidence type="ECO:0000313" key="3">
    <source>
        <dbReference type="EMBL" id="UTG69604.1"/>
    </source>
</evidence>
<dbReference type="CDD" id="cd06529">
    <property type="entry name" value="S24_LexA-like"/>
    <property type="match status" value="1"/>
</dbReference>